<reference evidence="2" key="1">
    <citation type="submission" date="2021-02" db="EMBL/GenBank/DDBJ databases">
        <title>Genome sequence Cadophora malorum strain M34.</title>
        <authorList>
            <person name="Stefanovic E."/>
            <person name="Vu D."/>
            <person name="Scully C."/>
            <person name="Dijksterhuis J."/>
            <person name="Roader J."/>
            <person name="Houbraken J."/>
        </authorList>
    </citation>
    <scope>NUCLEOTIDE SEQUENCE</scope>
    <source>
        <strain evidence="2">M34</strain>
    </source>
</reference>
<dbReference type="AlphaFoldDB" id="A0A8H7T9L2"/>
<dbReference type="PANTHER" id="PTHR35910:SF6">
    <property type="entry name" value="2EXR DOMAIN-CONTAINING PROTEIN"/>
    <property type="match status" value="1"/>
</dbReference>
<dbReference type="Pfam" id="PF20150">
    <property type="entry name" value="2EXR"/>
    <property type="match status" value="1"/>
</dbReference>
<evidence type="ECO:0000259" key="1">
    <source>
        <dbReference type="Pfam" id="PF20150"/>
    </source>
</evidence>
<evidence type="ECO:0000313" key="3">
    <source>
        <dbReference type="Proteomes" id="UP000664132"/>
    </source>
</evidence>
<sequence length="375" mass="42934">MAAQPAGQGLMIPGPFPIHQAGQLLYYTPQPHPHARVYWTALPSKPSAPTISSPPYHTRFHLFPLLPIELRLRIWSLLAPPRVLELRSWGDTTNPFTPIKISIAPYTAPILLRINHESRTEALRLYSTVQLGVSVAAILPNRRYIPWSHHPNNQNHLLDRVVPQYSGEDTRAPLAWPHRAKTIHVYWNLDTIYLGPEFQLQHLKLFLTSTGSGFELSGLQNLALNAKLFAGTAQGSWEYLREALYALRSRPVTQVAIVPDDERNNLVDSYYYQEHEVELLDSEWTYEFKPAGQTERSKTVVVNLEEWFERLWGSETGNGEDGRGTRDKRDSPKVCMKSVRRDGNKLEDFREGALAVQKMVGDMRIWTTWVPRQNE</sequence>
<dbReference type="InterPro" id="IPR045518">
    <property type="entry name" value="2EXR"/>
</dbReference>
<evidence type="ECO:0000313" key="2">
    <source>
        <dbReference type="EMBL" id="KAG4415010.1"/>
    </source>
</evidence>
<protein>
    <recommendedName>
        <fullName evidence="1">2EXR domain-containing protein</fullName>
    </recommendedName>
</protein>
<dbReference type="Proteomes" id="UP000664132">
    <property type="component" value="Unassembled WGS sequence"/>
</dbReference>
<organism evidence="2 3">
    <name type="scientific">Cadophora malorum</name>
    <dbReference type="NCBI Taxonomy" id="108018"/>
    <lineage>
        <taxon>Eukaryota</taxon>
        <taxon>Fungi</taxon>
        <taxon>Dikarya</taxon>
        <taxon>Ascomycota</taxon>
        <taxon>Pezizomycotina</taxon>
        <taxon>Leotiomycetes</taxon>
        <taxon>Helotiales</taxon>
        <taxon>Ploettnerulaceae</taxon>
        <taxon>Cadophora</taxon>
    </lineage>
</organism>
<dbReference type="EMBL" id="JAFJYH010000239">
    <property type="protein sequence ID" value="KAG4415010.1"/>
    <property type="molecule type" value="Genomic_DNA"/>
</dbReference>
<comment type="caution">
    <text evidence="2">The sequence shown here is derived from an EMBL/GenBank/DDBJ whole genome shotgun (WGS) entry which is preliminary data.</text>
</comment>
<name>A0A8H7T9L2_9HELO</name>
<dbReference type="OrthoDB" id="3513892at2759"/>
<feature type="domain" description="2EXR" evidence="1">
    <location>
        <begin position="60"/>
        <end position="131"/>
    </location>
</feature>
<gene>
    <name evidence="2" type="ORF">IFR04_011831</name>
</gene>
<accession>A0A8H7T9L2</accession>
<keyword evidence="3" id="KW-1185">Reference proteome</keyword>
<proteinExistence type="predicted"/>
<dbReference type="PANTHER" id="PTHR35910">
    <property type="entry name" value="2EXR DOMAIN-CONTAINING PROTEIN"/>
    <property type="match status" value="1"/>
</dbReference>